<evidence type="ECO:0000313" key="13">
    <source>
        <dbReference type="EMBL" id="KAG5203350.1"/>
    </source>
</evidence>
<dbReference type="AlphaFoldDB" id="A0A836CZB9"/>
<evidence type="ECO:0000256" key="2">
    <source>
        <dbReference type="ARBA" id="ARBA00014678"/>
    </source>
</evidence>
<dbReference type="GO" id="GO:0005737">
    <property type="term" value="C:cytoplasm"/>
    <property type="evidence" value="ECO:0007669"/>
    <property type="project" value="InterPro"/>
</dbReference>
<dbReference type="SFLD" id="SFLDF00288">
    <property type="entry name" value="HemN-like__clustered_with_nucl"/>
    <property type="match status" value="1"/>
</dbReference>
<feature type="compositionally biased region" description="Basic and acidic residues" evidence="11">
    <location>
        <begin position="1088"/>
        <end position="1110"/>
    </location>
</feature>
<feature type="region of interest" description="Disordered" evidence="11">
    <location>
        <begin position="444"/>
        <end position="464"/>
    </location>
</feature>
<feature type="compositionally biased region" description="Basic and acidic residues" evidence="11">
    <location>
        <begin position="907"/>
        <end position="916"/>
    </location>
</feature>
<dbReference type="SUPFAM" id="SSF102114">
    <property type="entry name" value="Radical SAM enzymes"/>
    <property type="match status" value="1"/>
</dbReference>
<feature type="domain" description="Radical SAM core" evidence="12">
    <location>
        <begin position="34"/>
        <end position="270"/>
    </location>
</feature>
<keyword evidence="8" id="KW-0143">Chaperone</keyword>
<keyword evidence="5" id="KW-0479">Metal-binding</keyword>
<keyword evidence="6" id="KW-0408">Iron</keyword>
<feature type="region of interest" description="Disordered" evidence="11">
    <location>
        <begin position="1"/>
        <end position="36"/>
    </location>
</feature>
<dbReference type="PANTHER" id="PTHR48421:SF1">
    <property type="entry name" value="MYCBP-ASSOCIATED PROTEIN"/>
    <property type="match status" value="1"/>
</dbReference>
<feature type="compositionally biased region" description="Basic and acidic residues" evidence="11">
    <location>
        <begin position="955"/>
        <end position="965"/>
    </location>
</feature>
<organism evidence="13 14">
    <name type="scientific">Ovis aries</name>
    <name type="common">Sheep</name>
    <dbReference type="NCBI Taxonomy" id="9940"/>
    <lineage>
        <taxon>Eukaryota</taxon>
        <taxon>Metazoa</taxon>
        <taxon>Chordata</taxon>
        <taxon>Craniata</taxon>
        <taxon>Vertebrata</taxon>
        <taxon>Euteleostomi</taxon>
        <taxon>Mammalia</taxon>
        <taxon>Eutheria</taxon>
        <taxon>Laurasiatheria</taxon>
        <taxon>Artiodactyla</taxon>
        <taxon>Ruminantia</taxon>
        <taxon>Pecora</taxon>
        <taxon>Bovidae</taxon>
        <taxon>Caprinae</taxon>
        <taxon>Ovis</taxon>
    </lineage>
</organism>
<evidence type="ECO:0000259" key="12">
    <source>
        <dbReference type="PROSITE" id="PS51918"/>
    </source>
</evidence>
<dbReference type="InterPro" id="IPR032707">
    <property type="entry name" value="MYCBPAP"/>
</dbReference>
<protein>
    <recommendedName>
        <fullName evidence="2">Radical S-adenosyl methionine domain-containing protein 1, mitochondrial</fullName>
    </recommendedName>
    <alternativeName>
        <fullName evidence="9">Putative heme chaperone</fullName>
    </alternativeName>
</protein>
<evidence type="ECO:0000256" key="1">
    <source>
        <dbReference type="ARBA" id="ARBA00006100"/>
    </source>
</evidence>
<keyword evidence="7" id="KW-0411">Iron-sulfur</keyword>
<dbReference type="EMBL" id="JAEMGP010000011">
    <property type="protein sequence ID" value="KAG5203350.1"/>
    <property type="molecule type" value="Genomic_DNA"/>
</dbReference>
<proteinExistence type="inferred from homology"/>
<dbReference type="SFLD" id="SFLDF00562">
    <property type="entry name" value="HemN-like__clustered_with_heat"/>
    <property type="match status" value="1"/>
</dbReference>
<evidence type="ECO:0000256" key="9">
    <source>
        <dbReference type="ARBA" id="ARBA00033094"/>
    </source>
</evidence>
<dbReference type="InterPro" id="IPR013785">
    <property type="entry name" value="Aldolase_TIM"/>
</dbReference>
<feature type="region of interest" description="Disordered" evidence="11">
    <location>
        <begin position="907"/>
        <end position="978"/>
    </location>
</feature>
<comment type="caution">
    <text evidence="13">The sequence shown here is derived from an EMBL/GenBank/DDBJ whole genome shotgun (WGS) entry which is preliminary data.</text>
</comment>
<evidence type="ECO:0000256" key="5">
    <source>
        <dbReference type="ARBA" id="ARBA00022723"/>
    </source>
</evidence>
<evidence type="ECO:0000256" key="7">
    <source>
        <dbReference type="ARBA" id="ARBA00023014"/>
    </source>
</evidence>
<dbReference type="SMART" id="SM00729">
    <property type="entry name" value="Elp3"/>
    <property type="match status" value="1"/>
</dbReference>
<dbReference type="PROSITE" id="PS51918">
    <property type="entry name" value="RADICAL_SAM"/>
    <property type="match status" value="1"/>
</dbReference>
<comment type="similarity">
    <text evidence="1">Belongs to the anaerobic coproporphyrinogen-III oxidase family. HemW subfamily.</text>
</comment>
<evidence type="ECO:0000256" key="4">
    <source>
        <dbReference type="ARBA" id="ARBA00022691"/>
    </source>
</evidence>
<accession>A0A836CZB9</accession>
<dbReference type="InterPro" id="IPR006638">
    <property type="entry name" value="Elp3/MiaA/NifB-like_rSAM"/>
</dbReference>
<comment type="function">
    <text evidence="10">May be a heme chaperone, appears to bind heme. Homologous bacterial proteins do not have oxygen-independent coproporphyrinogen-III oxidase activity. Binds 1 [4Fe-4S] cluster. The cluster is coordinated with 3 cysteines and an exchangeable S-adenosyl-L-methionine.</text>
</comment>
<dbReference type="GO" id="GO:0046872">
    <property type="term" value="F:metal ion binding"/>
    <property type="evidence" value="ECO:0007669"/>
    <property type="project" value="UniProtKB-KW"/>
</dbReference>
<dbReference type="GO" id="GO:0051539">
    <property type="term" value="F:4 iron, 4 sulfur cluster binding"/>
    <property type="evidence" value="ECO:0007669"/>
    <property type="project" value="InterPro"/>
</dbReference>
<keyword evidence="4" id="KW-0949">S-adenosyl-L-methionine</keyword>
<evidence type="ECO:0000256" key="8">
    <source>
        <dbReference type="ARBA" id="ARBA00023186"/>
    </source>
</evidence>
<gene>
    <name evidence="13" type="ORF">JEQ12_002933</name>
</gene>
<name>A0A836CZB9_SHEEP</name>
<evidence type="ECO:0000256" key="11">
    <source>
        <dbReference type="SAM" id="MobiDB-lite"/>
    </source>
</evidence>
<sequence>MALPRSQAGGWVKAAKMAQRRRRAEDAGGPQSPAPGSRRAALYIHWPYCEKRCSYCNFNKYIPRGVDEAALRRCLVTEAQTLLRLSGVRRVESVFFGGGTPSLASPHTVAAVLEAVAQATHLPADSEVTLEANPTSASGSRLAAFGAAGVNRLSIGLQSLDDAELQLLGRTHSARDALQTLAEAQRLFPGRVSVDLMLGLPAQQVGPWLRQLQELLRCCDDHVSLYQLSLERGTTLFTQVQQGALPAPDPELAAEMYQEGRAVLREAGFRQYEVSNFARNGALSTHNWTYWQCGQYLGVGPGAHGRFIPQGAGGHTREARIQTLEPDSWMKEVMLFGHGTRRRIPLSELELLEEVLAMGLRTDVGITHQHWQQFEPQLTLWDLFGASKEVKELQEQGLLLLDHRADTLNLIIRCSVGRLVERKVFPVKRQIIYHVKGFPVAKEKKRAKVPEQPTPPIQEEPEPVSNVLQGDDILALAIKKEDLRKNLLCPINIPKIHTEPQRNEGPGDIFHGSDQILPHHILGSLQDFKRIAIARGNTQLAELIHTPPCLMTLISTEEEPKQEAPKEEKAHPPWVPPVQHNFLKNWQRNIALRKKQQEALSERLKKPVSELLMHTGEAYRQIQEERELLDRTLATRSDGKGCKLTSGFWSQLEYVGDEMTGLVMTKTKTQHGLVEPITQIKKPWSIQAEMGEEWDVKETGLGGLPSQKDAWYRYTWDRSLFLACRRKELQSIMAELNFSQQRHVGIAVRLTFETLEGEKTSSELTVVNNGTVAVWYDWRRRSQWDSFQDLKRNRMQRFYFNNREGGALLQVNLHAVSLAQDIFRDERKLLESKLASHEAVTIVENMLQELLRGILTPERAQSPVDASVTEEDLFHHRNPQLHYQHQAVQHLHSLWRQHMTLPLKAEEARPGEEGRLSPRAQAAATPPAYSEETSVKIESSAHLKGPTLDPQLPRQETEALKDSQDHVGPQKTGLGVRHSQRKSIMEEILVEGSPDPESIRSPWELDGLPLPEWNLCLEDFRKVPPSPGTASLQLWRDLIDSLVSHSLWLRALLGLPEKETLYLDMPEEQGATEGWACLCLSKQDRLNSKKHKTKDDKKPAKSLSRDRLSLDEPAPDSIIPSQEPIDPLVMEKYTHRLHTEVYGLLDALVTDLLALADELNPQKNAEEPLRLGT</sequence>
<dbReference type="GO" id="GO:0004109">
    <property type="term" value="F:coproporphyrinogen oxidase activity"/>
    <property type="evidence" value="ECO:0007669"/>
    <property type="project" value="InterPro"/>
</dbReference>
<dbReference type="CDD" id="cd01335">
    <property type="entry name" value="Radical_SAM"/>
    <property type="match status" value="1"/>
</dbReference>
<dbReference type="InterPro" id="IPR058240">
    <property type="entry name" value="rSAM_sf"/>
</dbReference>
<dbReference type="SFLD" id="SFLDG01065">
    <property type="entry name" value="anaerobic_coproporphyrinogen-I"/>
    <property type="match status" value="1"/>
</dbReference>
<dbReference type="InterPro" id="IPR010723">
    <property type="entry name" value="HemN_C"/>
</dbReference>
<dbReference type="Pfam" id="PF14646">
    <property type="entry name" value="MYCBPAP"/>
    <property type="match status" value="2"/>
</dbReference>
<dbReference type="Gene3D" id="3.20.20.70">
    <property type="entry name" value="Aldolase class I"/>
    <property type="match status" value="1"/>
</dbReference>
<evidence type="ECO:0000256" key="10">
    <source>
        <dbReference type="ARBA" id="ARBA00045130"/>
    </source>
</evidence>
<evidence type="ECO:0000256" key="3">
    <source>
        <dbReference type="ARBA" id="ARBA00022617"/>
    </source>
</evidence>
<dbReference type="Pfam" id="PF04055">
    <property type="entry name" value="Radical_SAM"/>
    <property type="match status" value="1"/>
</dbReference>
<dbReference type="GO" id="GO:0006779">
    <property type="term" value="P:porphyrin-containing compound biosynthetic process"/>
    <property type="evidence" value="ECO:0007669"/>
    <property type="project" value="InterPro"/>
</dbReference>
<evidence type="ECO:0000313" key="14">
    <source>
        <dbReference type="Proteomes" id="UP000664991"/>
    </source>
</evidence>
<dbReference type="Proteomes" id="UP000664991">
    <property type="component" value="Unassembled WGS sequence"/>
</dbReference>
<dbReference type="SFLD" id="SFLDS00029">
    <property type="entry name" value="Radical_SAM"/>
    <property type="match status" value="1"/>
</dbReference>
<reference evidence="13 14" key="1">
    <citation type="submission" date="2020-12" db="EMBL/GenBank/DDBJ databases">
        <title>De novo assembly of Tibetan sheep genome.</title>
        <authorList>
            <person name="Li X."/>
        </authorList>
    </citation>
    <scope>NUCLEOTIDE SEQUENCE [LARGE SCALE GENOMIC DNA]</scope>
    <source>
        <tissue evidence="13">Heart</tissue>
    </source>
</reference>
<keyword evidence="3" id="KW-0349">Heme</keyword>
<evidence type="ECO:0000256" key="6">
    <source>
        <dbReference type="ARBA" id="ARBA00023004"/>
    </source>
</evidence>
<dbReference type="NCBIfam" id="TIGR00539">
    <property type="entry name" value="hemN_rel"/>
    <property type="match status" value="1"/>
</dbReference>
<feature type="region of interest" description="Disordered" evidence="11">
    <location>
        <begin position="1088"/>
        <end position="1123"/>
    </location>
</feature>
<dbReference type="InterPro" id="IPR007197">
    <property type="entry name" value="rSAM"/>
</dbReference>
<dbReference type="InterPro" id="IPR004559">
    <property type="entry name" value="HemW-like"/>
</dbReference>
<dbReference type="PANTHER" id="PTHR48421">
    <property type="entry name" value="MYCBP-ASSOCIATED PROTEIN"/>
    <property type="match status" value="1"/>
</dbReference>
<dbReference type="Pfam" id="PF06969">
    <property type="entry name" value="HemN_C"/>
    <property type="match status" value="1"/>
</dbReference>